<gene>
    <name evidence="12" type="ORF">FA048_09985</name>
</gene>
<dbReference type="GO" id="GO:0005524">
    <property type="term" value="F:ATP binding"/>
    <property type="evidence" value="ECO:0007669"/>
    <property type="project" value="UniProtKB-KW"/>
</dbReference>
<dbReference type="GO" id="GO:0046983">
    <property type="term" value="F:protein dimerization activity"/>
    <property type="evidence" value="ECO:0007669"/>
    <property type="project" value="InterPro"/>
</dbReference>
<dbReference type="Gene3D" id="3.30.565.10">
    <property type="entry name" value="Histidine kinase-like ATPase, C-terminal domain"/>
    <property type="match status" value="1"/>
</dbReference>
<evidence type="ECO:0000256" key="3">
    <source>
        <dbReference type="ARBA" id="ARBA00022553"/>
    </source>
</evidence>
<dbReference type="RefSeq" id="WP_136840408.1">
    <property type="nucleotide sequence ID" value="NZ_SWBR01000002.1"/>
</dbReference>
<evidence type="ECO:0000256" key="8">
    <source>
        <dbReference type="ARBA" id="ARBA00023012"/>
    </source>
</evidence>
<dbReference type="EC" id="2.7.13.3" evidence="2"/>
<name>A0A4U1CS02_9SPHI</name>
<evidence type="ECO:0000256" key="5">
    <source>
        <dbReference type="ARBA" id="ARBA00022741"/>
    </source>
</evidence>
<dbReference type="InterPro" id="IPR050482">
    <property type="entry name" value="Sensor_HK_TwoCompSys"/>
</dbReference>
<feature type="domain" description="Histidine kinase/HSP90-like ATPase" evidence="10">
    <location>
        <begin position="172"/>
        <end position="252"/>
    </location>
</feature>
<keyword evidence="8" id="KW-0902">Two-component regulatory system</keyword>
<comment type="caution">
    <text evidence="12">The sequence shown here is derived from an EMBL/GenBank/DDBJ whole genome shotgun (WGS) entry which is preliminary data.</text>
</comment>
<keyword evidence="13" id="KW-1185">Reference proteome</keyword>
<evidence type="ECO:0000259" key="11">
    <source>
        <dbReference type="Pfam" id="PF07730"/>
    </source>
</evidence>
<sequence length="260" mass="29324">MENIDENVYILIFAGMAGMCILAISFIFLNVKLQNKTLKQKDREQQLQLQHQEELLQTMISSQETERKRIGQDLHDDVGTALSNLRLTIDVFRPDSENTLGNFSDRCKHIIDKVIKDVRHISHNLSPPGIELYGFLGALEELCDSVVQTQHIQITIHNHAEIGLDELNATAAISLYRIMEELLNNTIKHAKAKTVDIYFIANGQEITVIYQDNGTGIMADQKSRKGMGLHNIESRLKMIGAIVSPSTVPHSGYQCQFILK</sequence>
<evidence type="ECO:0000256" key="1">
    <source>
        <dbReference type="ARBA" id="ARBA00000085"/>
    </source>
</evidence>
<dbReference type="EMBL" id="SWBR01000002">
    <property type="protein sequence ID" value="TKC10504.1"/>
    <property type="molecule type" value="Genomic_DNA"/>
</dbReference>
<keyword evidence="4" id="KW-0808">Transferase</keyword>
<feature type="transmembrane region" description="Helical" evidence="9">
    <location>
        <begin position="12"/>
        <end position="31"/>
    </location>
</feature>
<evidence type="ECO:0000313" key="13">
    <source>
        <dbReference type="Proteomes" id="UP000309488"/>
    </source>
</evidence>
<comment type="catalytic activity">
    <reaction evidence="1">
        <text>ATP + protein L-histidine = ADP + protein N-phospho-L-histidine.</text>
        <dbReference type="EC" id="2.7.13.3"/>
    </reaction>
</comment>
<dbReference type="AlphaFoldDB" id="A0A4U1CS02"/>
<feature type="domain" description="Signal transduction histidine kinase subgroup 3 dimerisation and phosphoacceptor" evidence="11">
    <location>
        <begin position="66"/>
        <end position="128"/>
    </location>
</feature>
<evidence type="ECO:0000256" key="2">
    <source>
        <dbReference type="ARBA" id="ARBA00012438"/>
    </source>
</evidence>
<dbReference type="Proteomes" id="UP000309488">
    <property type="component" value="Unassembled WGS sequence"/>
</dbReference>
<keyword evidence="6" id="KW-0418">Kinase</keyword>
<keyword evidence="5" id="KW-0547">Nucleotide-binding</keyword>
<keyword evidence="7" id="KW-0067">ATP-binding</keyword>
<dbReference type="InterPro" id="IPR036890">
    <property type="entry name" value="HATPase_C_sf"/>
</dbReference>
<protein>
    <recommendedName>
        <fullName evidence="2">histidine kinase</fullName>
        <ecNumber evidence="2">2.7.13.3</ecNumber>
    </recommendedName>
</protein>
<dbReference type="PANTHER" id="PTHR24421">
    <property type="entry name" value="NITRATE/NITRITE SENSOR PROTEIN NARX-RELATED"/>
    <property type="match status" value="1"/>
</dbReference>
<evidence type="ECO:0000256" key="6">
    <source>
        <dbReference type="ARBA" id="ARBA00022777"/>
    </source>
</evidence>
<dbReference type="GO" id="GO:0000155">
    <property type="term" value="F:phosphorelay sensor kinase activity"/>
    <property type="evidence" value="ECO:0007669"/>
    <property type="project" value="InterPro"/>
</dbReference>
<dbReference type="InterPro" id="IPR011712">
    <property type="entry name" value="Sig_transdc_His_kin_sub3_dim/P"/>
</dbReference>
<dbReference type="CDD" id="cd16917">
    <property type="entry name" value="HATPase_UhpB-NarQ-NarX-like"/>
    <property type="match status" value="1"/>
</dbReference>
<dbReference type="OrthoDB" id="5401121at2"/>
<evidence type="ECO:0000259" key="10">
    <source>
        <dbReference type="Pfam" id="PF02518"/>
    </source>
</evidence>
<keyword evidence="9" id="KW-0472">Membrane</keyword>
<evidence type="ECO:0000256" key="7">
    <source>
        <dbReference type="ARBA" id="ARBA00022840"/>
    </source>
</evidence>
<keyword evidence="3" id="KW-0597">Phosphoprotein</keyword>
<dbReference type="PANTHER" id="PTHR24421:SF10">
    <property type="entry name" value="NITRATE_NITRITE SENSOR PROTEIN NARQ"/>
    <property type="match status" value="1"/>
</dbReference>
<reference evidence="12 13" key="1">
    <citation type="submission" date="2019-04" db="EMBL/GenBank/DDBJ databases">
        <title>Pedobacter sp. RP-3-22 sp. nov., isolated from Arctic soil.</title>
        <authorList>
            <person name="Dahal R.H."/>
            <person name="Kim D.-U."/>
        </authorList>
    </citation>
    <scope>NUCLEOTIDE SEQUENCE [LARGE SCALE GENOMIC DNA]</scope>
    <source>
        <strain evidence="12 13">RP-3-22</strain>
    </source>
</reference>
<dbReference type="Pfam" id="PF02518">
    <property type="entry name" value="HATPase_c"/>
    <property type="match status" value="1"/>
</dbReference>
<dbReference type="Gene3D" id="1.20.5.1930">
    <property type="match status" value="1"/>
</dbReference>
<dbReference type="InterPro" id="IPR003594">
    <property type="entry name" value="HATPase_dom"/>
</dbReference>
<dbReference type="GO" id="GO:0016020">
    <property type="term" value="C:membrane"/>
    <property type="evidence" value="ECO:0007669"/>
    <property type="project" value="InterPro"/>
</dbReference>
<keyword evidence="9" id="KW-1133">Transmembrane helix</keyword>
<keyword evidence="9" id="KW-0812">Transmembrane</keyword>
<evidence type="ECO:0000256" key="9">
    <source>
        <dbReference type="SAM" id="Phobius"/>
    </source>
</evidence>
<dbReference type="Pfam" id="PF07730">
    <property type="entry name" value="HisKA_3"/>
    <property type="match status" value="1"/>
</dbReference>
<proteinExistence type="predicted"/>
<organism evidence="12 13">
    <name type="scientific">Pedobacter polaris</name>
    <dbReference type="NCBI Taxonomy" id="2571273"/>
    <lineage>
        <taxon>Bacteria</taxon>
        <taxon>Pseudomonadati</taxon>
        <taxon>Bacteroidota</taxon>
        <taxon>Sphingobacteriia</taxon>
        <taxon>Sphingobacteriales</taxon>
        <taxon>Sphingobacteriaceae</taxon>
        <taxon>Pedobacter</taxon>
    </lineage>
</organism>
<accession>A0A4U1CS02</accession>
<dbReference type="SUPFAM" id="SSF55874">
    <property type="entry name" value="ATPase domain of HSP90 chaperone/DNA topoisomerase II/histidine kinase"/>
    <property type="match status" value="1"/>
</dbReference>
<evidence type="ECO:0000313" key="12">
    <source>
        <dbReference type="EMBL" id="TKC10504.1"/>
    </source>
</evidence>
<evidence type="ECO:0000256" key="4">
    <source>
        <dbReference type="ARBA" id="ARBA00022679"/>
    </source>
</evidence>